<organism evidence="3 4">
    <name type="scientific">Microvirga arsenatis</name>
    <dbReference type="NCBI Taxonomy" id="2692265"/>
    <lineage>
        <taxon>Bacteria</taxon>
        <taxon>Pseudomonadati</taxon>
        <taxon>Pseudomonadota</taxon>
        <taxon>Alphaproteobacteria</taxon>
        <taxon>Hyphomicrobiales</taxon>
        <taxon>Methylobacteriaceae</taxon>
        <taxon>Microvirga</taxon>
    </lineage>
</organism>
<sequence length="132" mass="15022">MKQRVRKIDRILKVQKHLQKEAELKLSKLEREAMELKAAQEAIIETMNDHETLHGLFVDVASRRLQALAAQETRVETAKTAQRAVALDRGMQAKRTEKMLSGLKDQQRRDDEKKSLASILEAMARGKSASFP</sequence>
<evidence type="ECO:0000256" key="2">
    <source>
        <dbReference type="SAM" id="MobiDB-lite"/>
    </source>
</evidence>
<dbReference type="RefSeq" id="WP_161722705.1">
    <property type="nucleotide sequence ID" value="NZ_JAAAXI010000005.1"/>
</dbReference>
<accession>A0ABW9YY69</accession>
<feature type="compositionally biased region" description="Basic and acidic residues" evidence="2">
    <location>
        <begin position="105"/>
        <end position="115"/>
    </location>
</feature>
<proteinExistence type="predicted"/>
<dbReference type="Proteomes" id="UP000818323">
    <property type="component" value="Unassembled WGS sequence"/>
</dbReference>
<comment type="caution">
    <text evidence="3">The sequence shown here is derived from an EMBL/GenBank/DDBJ whole genome shotgun (WGS) entry which is preliminary data.</text>
</comment>
<feature type="coiled-coil region" evidence="1">
    <location>
        <begin position="12"/>
        <end position="49"/>
    </location>
</feature>
<protein>
    <recommendedName>
        <fullName evidence="5">Flagellar export protein FliJ</fullName>
    </recommendedName>
</protein>
<dbReference type="EMBL" id="JAAAXJ010000006">
    <property type="protein sequence ID" value="NBJ25304.1"/>
    <property type="molecule type" value="Genomic_DNA"/>
</dbReference>
<evidence type="ECO:0008006" key="5">
    <source>
        <dbReference type="Google" id="ProtNLM"/>
    </source>
</evidence>
<keyword evidence="1" id="KW-0175">Coiled coil</keyword>
<keyword evidence="4" id="KW-1185">Reference proteome</keyword>
<name>A0ABW9YY69_9HYPH</name>
<gene>
    <name evidence="3" type="ORF">GR303_13170</name>
</gene>
<evidence type="ECO:0000313" key="4">
    <source>
        <dbReference type="Proteomes" id="UP000818323"/>
    </source>
</evidence>
<reference evidence="3 4" key="1">
    <citation type="submission" date="2020-01" db="EMBL/GenBank/DDBJ databases">
        <title>Microvirga sp. nov., an arsenate reduction bacterium isolated from Tibet hotspring sediments.</title>
        <authorList>
            <person name="Yuan C.-G."/>
        </authorList>
    </citation>
    <scope>NUCLEOTIDE SEQUENCE [LARGE SCALE GENOMIC DNA]</scope>
    <source>
        <strain evidence="3 4">SYSU G3D203</strain>
    </source>
</reference>
<evidence type="ECO:0000256" key="1">
    <source>
        <dbReference type="SAM" id="Coils"/>
    </source>
</evidence>
<feature type="region of interest" description="Disordered" evidence="2">
    <location>
        <begin position="96"/>
        <end position="117"/>
    </location>
</feature>
<evidence type="ECO:0000313" key="3">
    <source>
        <dbReference type="EMBL" id="NBJ25304.1"/>
    </source>
</evidence>